<dbReference type="RefSeq" id="WP_244179215.1">
    <property type="nucleotide sequence ID" value="NZ_FPBH01000001.1"/>
</dbReference>
<dbReference type="SMART" id="SM00382">
    <property type="entry name" value="AAA"/>
    <property type="match status" value="1"/>
</dbReference>
<dbReference type="InterPro" id="IPR003593">
    <property type="entry name" value="AAA+_ATPase"/>
</dbReference>
<dbReference type="SUPFAM" id="SSF52540">
    <property type="entry name" value="P-loop containing nucleoside triphosphate hydrolases"/>
    <property type="match status" value="1"/>
</dbReference>
<evidence type="ECO:0000313" key="2">
    <source>
        <dbReference type="EMBL" id="SFT45287.1"/>
    </source>
</evidence>
<dbReference type="InterPro" id="IPR027417">
    <property type="entry name" value="P-loop_NTPase"/>
</dbReference>
<organism evidence="2 3">
    <name type="scientific">Paraburkholderia aspalathi</name>
    <dbReference type="NCBI Taxonomy" id="1324617"/>
    <lineage>
        <taxon>Bacteria</taxon>
        <taxon>Pseudomonadati</taxon>
        <taxon>Pseudomonadota</taxon>
        <taxon>Betaproteobacteria</taxon>
        <taxon>Burkholderiales</taxon>
        <taxon>Burkholderiaceae</taxon>
        <taxon>Paraburkholderia</taxon>
    </lineage>
</organism>
<evidence type="ECO:0000259" key="1">
    <source>
        <dbReference type="SMART" id="SM00382"/>
    </source>
</evidence>
<protein>
    <submittedName>
        <fullName evidence="2">AAA domain-containing protein</fullName>
    </submittedName>
</protein>
<name>A0A1I6Y4G3_9BURK</name>
<gene>
    <name evidence="2" type="ORF">SAMN05192563_1001310</name>
</gene>
<sequence length="339" mass="36904">MRYRLQSADDLMNAPPLRWLVRDVVPADSLVALFGPSGSGKSFLALDLCAVIAGGGEWFGHRVTAAPVVYVALEGEVGLSKRAKAWSARNRRTLPDDLRFIMQPFNVSNLSDVDDLARAVLAGGGADLLVLDTLNRAAPGADENSSRDMSQVINNLGTLKDRIGCTVLVVHHTGKDTSKGLRGHSSLFAALDAAIEVRRDGDRREWSDAKVKEGPDGERHRFALLRVDLGEDEDGESVTSCVIAPDESTVAVARPMPSGKTQRLVYAVMDMLLSESRHFDKAGAPSGRPCVELEAVVPVIAERLLCRPDQREYQVRRALTSMTGNGEIYQARGGWLWMN</sequence>
<dbReference type="Pfam" id="PF13481">
    <property type="entry name" value="AAA_25"/>
    <property type="match status" value="1"/>
</dbReference>
<dbReference type="Gene3D" id="3.40.50.300">
    <property type="entry name" value="P-loop containing nucleotide triphosphate hydrolases"/>
    <property type="match status" value="1"/>
</dbReference>
<proteinExistence type="predicted"/>
<dbReference type="AlphaFoldDB" id="A0A1I6Y4G3"/>
<feature type="domain" description="AAA+ ATPase" evidence="1">
    <location>
        <begin position="27"/>
        <end position="201"/>
    </location>
</feature>
<reference evidence="2 3" key="1">
    <citation type="submission" date="2016-10" db="EMBL/GenBank/DDBJ databases">
        <authorList>
            <person name="de Groot N.N."/>
        </authorList>
    </citation>
    <scope>NUCLEOTIDE SEQUENCE [LARGE SCALE GENOMIC DNA]</scope>
    <source>
        <strain evidence="2 3">LMG 27731</strain>
    </source>
</reference>
<accession>A0A1I6Y4G3</accession>
<dbReference type="EMBL" id="FPBH01000001">
    <property type="protein sequence ID" value="SFT45287.1"/>
    <property type="molecule type" value="Genomic_DNA"/>
</dbReference>
<dbReference type="Proteomes" id="UP000198844">
    <property type="component" value="Unassembled WGS sequence"/>
</dbReference>
<dbReference type="InterPro" id="IPR038724">
    <property type="entry name" value="RepA"/>
</dbReference>
<dbReference type="CDD" id="cd01125">
    <property type="entry name" value="RepA_RSF1010_like"/>
    <property type="match status" value="1"/>
</dbReference>
<evidence type="ECO:0000313" key="3">
    <source>
        <dbReference type="Proteomes" id="UP000198844"/>
    </source>
</evidence>